<organism evidence="1 2">
    <name type="scientific">Entomophthora muscae</name>
    <dbReference type="NCBI Taxonomy" id="34485"/>
    <lineage>
        <taxon>Eukaryota</taxon>
        <taxon>Fungi</taxon>
        <taxon>Fungi incertae sedis</taxon>
        <taxon>Zoopagomycota</taxon>
        <taxon>Entomophthoromycotina</taxon>
        <taxon>Entomophthoromycetes</taxon>
        <taxon>Entomophthorales</taxon>
        <taxon>Entomophthoraceae</taxon>
        <taxon>Entomophthora</taxon>
    </lineage>
</organism>
<reference evidence="1" key="1">
    <citation type="submission" date="2022-04" db="EMBL/GenBank/DDBJ databases">
        <title>Genome of the entomopathogenic fungus Entomophthora muscae.</title>
        <authorList>
            <person name="Elya C."/>
            <person name="Lovett B.R."/>
            <person name="Lee E."/>
            <person name="Macias A.M."/>
            <person name="Hajek A.E."/>
            <person name="De Bivort B.L."/>
            <person name="Kasson M.T."/>
            <person name="De Fine Licht H.H."/>
            <person name="Stajich J.E."/>
        </authorList>
    </citation>
    <scope>NUCLEOTIDE SEQUENCE</scope>
    <source>
        <strain evidence="1">Berkeley</strain>
    </source>
</reference>
<comment type="caution">
    <text evidence="1">The sequence shown here is derived from an EMBL/GenBank/DDBJ whole genome shotgun (WGS) entry which is preliminary data.</text>
</comment>
<gene>
    <name evidence="1" type="ORF">DSO57_1011942</name>
</gene>
<proteinExistence type="predicted"/>
<protein>
    <submittedName>
        <fullName evidence="1">Uncharacterized protein</fullName>
    </submittedName>
</protein>
<name>A0ACC2U446_9FUNG</name>
<evidence type="ECO:0000313" key="2">
    <source>
        <dbReference type="Proteomes" id="UP001165960"/>
    </source>
</evidence>
<dbReference type="Proteomes" id="UP001165960">
    <property type="component" value="Unassembled WGS sequence"/>
</dbReference>
<dbReference type="EMBL" id="QTSX02001462">
    <property type="protein sequence ID" value="KAJ9081694.1"/>
    <property type="molecule type" value="Genomic_DNA"/>
</dbReference>
<sequence length="115" mass="12566">MMFNPNTYPLWIIFTARLPSVNARISRDVFKILSILLASRIGSFVVITPLTTRAPITTATAITTATKACTILTIVFNILLPIATNPGHSPSLILVPKTEGTIMLIHAINYLLSFN</sequence>
<evidence type="ECO:0000313" key="1">
    <source>
        <dbReference type="EMBL" id="KAJ9081694.1"/>
    </source>
</evidence>
<keyword evidence="2" id="KW-1185">Reference proteome</keyword>
<accession>A0ACC2U446</accession>